<feature type="transmembrane region" description="Helical" evidence="1">
    <location>
        <begin position="178"/>
        <end position="207"/>
    </location>
</feature>
<feature type="transmembrane region" description="Helical" evidence="1">
    <location>
        <begin position="291"/>
        <end position="310"/>
    </location>
</feature>
<feature type="transmembrane region" description="Helical" evidence="1">
    <location>
        <begin position="258"/>
        <end position="279"/>
    </location>
</feature>
<feature type="transmembrane region" description="Helical" evidence="1">
    <location>
        <begin position="147"/>
        <end position="166"/>
    </location>
</feature>
<gene>
    <name evidence="2" type="ORF">RM706_01540</name>
</gene>
<reference evidence="2 3" key="1">
    <citation type="submission" date="2023-09" db="EMBL/GenBank/DDBJ databases">
        <authorList>
            <person name="Rey-Velasco X."/>
        </authorList>
    </citation>
    <scope>NUCLEOTIDE SEQUENCE [LARGE SCALE GENOMIC DNA]</scope>
    <source>
        <strain evidence="2 3">F388</strain>
    </source>
</reference>
<feature type="transmembrane region" description="Helical" evidence="1">
    <location>
        <begin position="596"/>
        <end position="616"/>
    </location>
</feature>
<feature type="transmembrane region" description="Helical" evidence="1">
    <location>
        <begin position="119"/>
        <end position="140"/>
    </location>
</feature>
<evidence type="ECO:0000256" key="1">
    <source>
        <dbReference type="SAM" id="Phobius"/>
    </source>
</evidence>
<feature type="transmembrane region" description="Helical" evidence="1">
    <location>
        <begin position="542"/>
        <end position="559"/>
    </location>
</feature>
<feature type="transmembrane region" description="Helical" evidence="1">
    <location>
        <begin position="12"/>
        <end position="29"/>
    </location>
</feature>
<dbReference type="InterPro" id="IPR052724">
    <property type="entry name" value="GT117_domain-containing"/>
</dbReference>
<feature type="transmembrane region" description="Helical" evidence="1">
    <location>
        <begin position="55"/>
        <end position="72"/>
    </location>
</feature>
<keyword evidence="3" id="KW-1185">Reference proteome</keyword>
<proteinExistence type="predicted"/>
<sequence>MFAKNFEKWDTIFGWSAFSIALIIYLITVEPTGSFWDAGEYITTSAKLQVGHPPGAPLLQMIGAFFSMFAFDNTQIARMVNTVSVVSSAFTILFMFWTITNLSTKLISSKSTISNSKAIAIFGSGLVGTMAFTFSDSFWFNAVETEVYAMASLIMALLLWMGLKWVDNLDEPRGNKWLLLICFVVGLTFGIQFMGFLAIPSIGLLYYFKKYKKTTVKNFLIANALVIGILMLVYKFSLTYVLKLFGWSEVFFINQLGFPFNSGSIIMGLIFIAVFYFALRYTRKNKYHTANTLVLCFMFLILGFSSWLMLPIRANSQTVVNENNPEDARSLLAYYNREQYPGVESPFYGAYFSNTFAGPGDDIDDKPKYEKDEKLGKYVVVNNYKDAMQGPNKKHVGILPRLWSEQHAENYMRYFGRLEFKIKAEYISNNELRDAVNQFKQLDSAGEIDTEQYMEFLRSFGDYINIEPPTLGQNLKYLFEFQFGYMYMRYFMWNFVGRQNDLQGRYDKNGHWLSGIKAIDALRLGSQDNLPSDVLNNKARNTYFFLPLLLGIIGILFQISKNPKQFWALFVFFMFTGFAIQFYTNPYIFQPRERDYSLVGSFYIFAIWIGLGVYGLFEEVKKLLKPKLAAPIVTVLCLAAVPLLMAFQNWDDHDRSGRFTAKSTAKAYLDSCQEDVGAILFTIGDNDTFPLWYAQDIEGHRTDVRIVNTSLFATDWYIDQMKRKAYESEAIPSQLIHDNYRYGSRDAVYYQGITESRWNIKDFMNWIGSDKPQTKFKHLFEKQGRDISAYPSSTQEIVYYPTNKIRIPVNKKNVLESGLVKPEDADLILDYIDIDLPESALPKNRILMLDVIANNDWKRPIYFSGGSFDKAEYIWMKEYLQLDGLVYKLVPIKTENESPYEMGRIDSDLMYDIVKKWEWGNSSSSDIYHDTQTRSQGLSFRGNLARLMEQLIKEEEIDKAKNIIEIVMTHMPFEHYGFYTFVEPYVDGYYKVGEQQKARELFEKLKRVYQERLLYYSGVPRDEQYEQIEAILGDMEAYRRNIDILIRNEDRELAEKETLIFNEYIDKFSNFIGEEDREYLSEPNVIDPDLHDSVSLDSMPLDTVPVVEDSLFVEE</sequence>
<name>A0ABU3A786_9FLAO</name>
<organism evidence="2 3">
    <name type="scientific">Croceitalea rosinachiae</name>
    <dbReference type="NCBI Taxonomy" id="3075596"/>
    <lineage>
        <taxon>Bacteria</taxon>
        <taxon>Pseudomonadati</taxon>
        <taxon>Bacteroidota</taxon>
        <taxon>Flavobacteriia</taxon>
        <taxon>Flavobacteriales</taxon>
        <taxon>Flavobacteriaceae</taxon>
        <taxon>Croceitalea</taxon>
    </lineage>
</organism>
<dbReference type="PANTHER" id="PTHR16214:SF3">
    <property type="entry name" value="TRANSMEMBRANE PROTEIN 260"/>
    <property type="match status" value="1"/>
</dbReference>
<evidence type="ECO:0000313" key="3">
    <source>
        <dbReference type="Proteomes" id="UP001255246"/>
    </source>
</evidence>
<dbReference type="Proteomes" id="UP001255246">
    <property type="component" value="Unassembled WGS sequence"/>
</dbReference>
<comment type="caution">
    <text evidence="2">The sequence shown here is derived from an EMBL/GenBank/DDBJ whole genome shotgun (WGS) entry which is preliminary data.</text>
</comment>
<keyword evidence="1" id="KW-0472">Membrane</keyword>
<dbReference type="RefSeq" id="WP_311349257.1">
    <property type="nucleotide sequence ID" value="NZ_JAVRHR010000001.1"/>
</dbReference>
<feature type="transmembrane region" description="Helical" evidence="1">
    <location>
        <begin position="566"/>
        <end position="584"/>
    </location>
</feature>
<keyword evidence="1" id="KW-0812">Transmembrane</keyword>
<protein>
    <submittedName>
        <fullName evidence="2">DUF2723 domain-containing protein</fullName>
    </submittedName>
</protein>
<feature type="transmembrane region" description="Helical" evidence="1">
    <location>
        <begin position="628"/>
        <end position="647"/>
    </location>
</feature>
<dbReference type="Pfam" id="PF11028">
    <property type="entry name" value="TMEM260-like"/>
    <property type="match status" value="1"/>
</dbReference>
<dbReference type="PANTHER" id="PTHR16214">
    <property type="entry name" value="TRANSMEMBRANE PROTEIN 260"/>
    <property type="match status" value="1"/>
</dbReference>
<feature type="transmembrane region" description="Helical" evidence="1">
    <location>
        <begin position="219"/>
        <end position="238"/>
    </location>
</feature>
<feature type="transmembrane region" description="Helical" evidence="1">
    <location>
        <begin position="79"/>
        <end position="99"/>
    </location>
</feature>
<dbReference type="EMBL" id="JAVRHR010000001">
    <property type="protein sequence ID" value="MDT0605690.1"/>
    <property type="molecule type" value="Genomic_DNA"/>
</dbReference>
<dbReference type="InterPro" id="IPR021280">
    <property type="entry name" value="TMEM260-like"/>
</dbReference>
<keyword evidence="1" id="KW-1133">Transmembrane helix</keyword>
<accession>A0ABU3A786</accession>
<evidence type="ECO:0000313" key="2">
    <source>
        <dbReference type="EMBL" id="MDT0605690.1"/>
    </source>
</evidence>